<sequence>MSWFDRKMTGLVGFAGLGNMGAFMVKNLMKNGKKVIVYDINKKVVEQFKNEGAEVAKHPADITAASKLVVSMVPEGKDVKDLFTADNGLLKNNQPGTLYIDSSTIAQVDVFEVAEIVGKHNSTFVDAPVSGGVTGAQNGTLTFMIGANEENYKKACDLLKHMGKNLVNCQKLGNGQAAKICNNMLLGIQMIGVAETMNLGMKMGLDAKLLASIINTSTGRCWSSDTYNPVPGVIEGVPSGKNYEGGFGNMLIAKDLGLAQSASTLTKSPTLMGSLAHQVYRILAKDKHYQKKDFSSVYQYLKDK</sequence>
<dbReference type="EC" id="1.1.1.31" evidence="3"/>
<evidence type="ECO:0000256" key="2">
    <source>
        <dbReference type="ARBA" id="ARBA00006013"/>
    </source>
</evidence>
<keyword evidence="6" id="KW-0520">NAD</keyword>
<proteinExistence type="inferred from homology"/>
<keyword evidence="5" id="KW-0560">Oxidoreductase</keyword>
<dbReference type="UniPathway" id="UPA00362"/>
<dbReference type="InterPro" id="IPR029154">
    <property type="entry name" value="HIBADH-like_NADP-bd"/>
</dbReference>
<dbReference type="GO" id="GO:0005739">
    <property type="term" value="C:mitochondrion"/>
    <property type="evidence" value="ECO:0007669"/>
    <property type="project" value="TreeGrafter"/>
</dbReference>
<evidence type="ECO:0000313" key="11">
    <source>
        <dbReference type="Proteomes" id="UP000035680"/>
    </source>
</evidence>
<dbReference type="PIRSF" id="PIRSF000103">
    <property type="entry name" value="HIBADH"/>
    <property type="match status" value="1"/>
</dbReference>
<dbReference type="STRING" id="75913.A0A0K0FMP9"/>
<comment type="catalytic activity">
    <reaction evidence="7">
        <text>3-hydroxy-2-methylpropanoate + NAD(+) = 2-methyl-3-oxopropanoate + NADH + H(+)</text>
        <dbReference type="Rhea" id="RHEA:17681"/>
        <dbReference type="ChEBI" id="CHEBI:11805"/>
        <dbReference type="ChEBI" id="CHEBI:15378"/>
        <dbReference type="ChEBI" id="CHEBI:57540"/>
        <dbReference type="ChEBI" id="CHEBI:57700"/>
        <dbReference type="ChEBI" id="CHEBI:57945"/>
        <dbReference type="EC" id="1.1.1.31"/>
    </reaction>
</comment>
<dbReference type="GO" id="GO:0051287">
    <property type="term" value="F:NAD binding"/>
    <property type="evidence" value="ECO:0007669"/>
    <property type="project" value="InterPro"/>
</dbReference>
<dbReference type="WBParaSite" id="SVE_1027600.1">
    <property type="protein sequence ID" value="SVE_1027600.1"/>
    <property type="gene ID" value="SVE_1027600"/>
</dbReference>
<dbReference type="FunFam" id="1.10.1040.10:FF:000006">
    <property type="entry name" value="3-hydroxyisobutyrate dehydrogenase"/>
    <property type="match status" value="1"/>
</dbReference>
<evidence type="ECO:0000256" key="1">
    <source>
        <dbReference type="ARBA" id="ARBA00005109"/>
    </source>
</evidence>
<protein>
    <recommendedName>
        <fullName evidence="3">3-hydroxyisobutyrate dehydrogenase</fullName>
        <ecNumber evidence="3">1.1.1.31</ecNumber>
    </recommendedName>
</protein>
<evidence type="ECO:0000259" key="9">
    <source>
        <dbReference type="Pfam" id="PF03446"/>
    </source>
</evidence>
<name>A0A0K0FMP9_STRVS</name>
<evidence type="ECO:0000256" key="7">
    <source>
        <dbReference type="ARBA" id="ARBA00049197"/>
    </source>
</evidence>
<accession>A0A0K0FMP9</accession>
<dbReference type="SUPFAM" id="SSF48179">
    <property type="entry name" value="6-phosphogluconate dehydrogenase C-terminal domain-like"/>
    <property type="match status" value="1"/>
</dbReference>
<dbReference type="PANTHER" id="PTHR22981">
    <property type="entry name" value="3-HYDROXYISOBUTYRATE DEHYDROGENASE-RELATED"/>
    <property type="match status" value="1"/>
</dbReference>
<evidence type="ECO:0000256" key="4">
    <source>
        <dbReference type="ARBA" id="ARBA00022456"/>
    </source>
</evidence>
<dbReference type="InterPro" id="IPR013328">
    <property type="entry name" value="6PGD_dom2"/>
</dbReference>
<dbReference type="Pfam" id="PF03446">
    <property type="entry name" value="NAD_binding_2"/>
    <property type="match status" value="1"/>
</dbReference>
<dbReference type="GO" id="GO:0008442">
    <property type="term" value="F:3-hydroxyisobutyrate dehydrogenase activity"/>
    <property type="evidence" value="ECO:0007669"/>
    <property type="project" value="UniProtKB-EC"/>
</dbReference>
<dbReference type="SUPFAM" id="SSF51735">
    <property type="entry name" value="NAD(P)-binding Rossmann-fold domains"/>
    <property type="match status" value="1"/>
</dbReference>
<evidence type="ECO:0000256" key="3">
    <source>
        <dbReference type="ARBA" id="ARBA00012991"/>
    </source>
</evidence>
<dbReference type="Pfam" id="PF14833">
    <property type="entry name" value="NAD_binding_11"/>
    <property type="match status" value="1"/>
</dbReference>
<feature type="domain" description="3-hydroxyisobutyrate dehydrogenase-like NAD-binding" evidence="10">
    <location>
        <begin position="173"/>
        <end position="301"/>
    </location>
</feature>
<dbReference type="GO" id="GO:0050661">
    <property type="term" value="F:NADP binding"/>
    <property type="evidence" value="ECO:0007669"/>
    <property type="project" value="InterPro"/>
</dbReference>
<organism evidence="11 12">
    <name type="scientific">Strongyloides venezuelensis</name>
    <name type="common">Threadworm</name>
    <dbReference type="NCBI Taxonomy" id="75913"/>
    <lineage>
        <taxon>Eukaryota</taxon>
        <taxon>Metazoa</taxon>
        <taxon>Ecdysozoa</taxon>
        <taxon>Nematoda</taxon>
        <taxon>Chromadorea</taxon>
        <taxon>Rhabditida</taxon>
        <taxon>Tylenchina</taxon>
        <taxon>Panagrolaimomorpha</taxon>
        <taxon>Strongyloidoidea</taxon>
        <taxon>Strongyloididae</taxon>
        <taxon>Strongyloides</taxon>
    </lineage>
</organism>
<feature type="domain" description="6-phosphogluconate dehydrogenase NADP-binding" evidence="9">
    <location>
        <begin position="12"/>
        <end position="167"/>
    </location>
</feature>
<evidence type="ECO:0000256" key="8">
    <source>
        <dbReference type="PIRSR" id="PIRSR000103-1"/>
    </source>
</evidence>
<evidence type="ECO:0000259" key="10">
    <source>
        <dbReference type="Pfam" id="PF14833"/>
    </source>
</evidence>
<dbReference type="PANTHER" id="PTHR22981:SF7">
    <property type="entry name" value="3-HYDROXYISOBUTYRATE DEHYDROGENASE, MITOCHONDRIAL"/>
    <property type="match status" value="1"/>
</dbReference>
<dbReference type="Gene3D" id="3.40.50.720">
    <property type="entry name" value="NAD(P)-binding Rossmann-like Domain"/>
    <property type="match status" value="1"/>
</dbReference>
<dbReference type="GO" id="GO:0006574">
    <property type="term" value="P:L-valine catabolic process"/>
    <property type="evidence" value="ECO:0007669"/>
    <property type="project" value="UniProtKB-UniPathway"/>
</dbReference>
<dbReference type="NCBIfam" id="TIGR01692">
    <property type="entry name" value="HIBADH"/>
    <property type="match status" value="1"/>
</dbReference>
<keyword evidence="4" id="KW-0101">Branched-chain amino acid catabolism</keyword>
<reference evidence="12" key="2">
    <citation type="submission" date="2015-08" db="UniProtKB">
        <authorList>
            <consortium name="WormBaseParasite"/>
        </authorList>
    </citation>
    <scope>IDENTIFICATION</scope>
</reference>
<dbReference type="InterPro" id="IPR011548">
    <property type="entry name" value="HIBADH"/>
</dbReference>
<keyword evidence="11" id="KW-1185">Reference proteome</keyword>
<dbReference type="Gene3D" id="1.10.1040.10">
    <property type="entry name" value="N-(1-d-carboxylethyl)-l-norvaline Dehydrogenase, domain 2"/>
    <property type="match status" value="1"/>
</dbReference>
<dbReference type="InterPro" id="IPR015815">
    <property type="entry name" value="HIBADH-related"/>
</dbReference>
<feature type="active site" evidence="8">
    <location>
        <position position="179"/>
    </location>
</feature>
<dbReference type="InterPro" id="IPR008927">
    <property type="entry name" value="6-PGluconate_DH-like_C_sf"/>
</dbReference>
<dbReference type="InterPro" id="IPR006115">
    <property type="entry name" value="6PGDH_NADP-bd"/>
</dbReference>
<comment type="similarity">
    <text evidence="2">Belongs to the HIBADH-related family. 3-hydroxyisobutyrate dehydrogenase subfamily.</text>
</comment>
<reference evidence="11" key="1">
    <citation type="submission" date="2014-07" db="EMBL/GenBank/DDBJ databases">
        <authorList>
            <person name="Martin A.A"/>
            <person name="De Silva N."/>
        </authorList>
    </citation>
    <scope>NUCLEOTIDE SEQUENCE</scope>
</reference>
<evidence type="ECO:0000313" key="12">
    <source>
        <dbReference type="WBParaSite" id="SVE_1027600.1"/>
    </source>
</evidence>
<comment type="pathway">
    <text evidence="1">Amino-acid degradation; L-valine degradation.</text>
</comment>
<dbReference type="Proteomes" id="UP000035680">
    <property type="component" value="Unassembled WGS sequence"/>
</dbReference>
<dbReference type="AlphaFoldDB" id="A0A0K0FMP9"/>
<evidence type="ECO:0000256" key="6">
    <source>
        <dbReference type="ARBA" id="ARBA00023027"/>
    </source>
</evidence>
<dbReference type="InterPro" id="IPR036291">
    <property type="entry name" value="NAD(P)-bd_dom_sf"/>
</dbReference>
<evidence type="ECO:0000256" key="5">
    <source>
        <dbReference type="ARBA" id="ARBA00023002"/>
    </source>
</evidence>